<proteinExistence type="predicted"/>
<evidence type="ECO:0008006" key="4">
    <source>
        <dbReference type="Google" id="ProtNLM"/>
    </source>
</evidence>
<sequence length="2005" mass="216663">MARAGVGEGAPLVTRAHFRHTAERAAAEAQQQPQQPQQGPDPQEPEQPEASEVCYMRQEPLDDSRVQWPDCGRVPHCFHAACLARFRPLCRGLAHLRNSGGDSSRVEDAACPLCNHRWGDGPNSAARLGAGGPPWDAAACLAGESQGPAPHAIAMCPRHPERPLRWRHSRGPDGLTGSWECAACDVAPLGSEVPPPLGERPPQCQGKSSGSPGPAGTPEGLGGGRETGTAKAAPPQRCPSQRPHSRNGRQSQEQELDGQEAAAWRQHPATAHCWENAAAFLRERPPADVSAFRAASPPLPQALGDGLHGDQLGLPAVVGPLADDRGYAQPIAQDIAMQIFGGGIGGGRRNRPPAQSAFPDAAWALLDAVDSEAEPRRRVPCIRAPPAFLRGRLRQLYHTVLEEVLRADALPGDADGLQKVRAWKLLVLIWRMLLRRTASTGAPGRRELEARLEQFEGGSWEALLAPSLQWQRPPGGARGAGNAEARRQRLLEDAVALVRAGGLSKARQLLASRGLAPGTAETLAELRGPARRPPRPAADLPPAARAFQLARPVELDRRIWTDCVRSAPKGSSSSSLSGASFELLKLALDEDETLELQAAVAERYARAEIPASVARALGTAEAERLFQVSSLPLGLGGLGLRSAARAAECAYWASWADALPMLRQRNPTAATKLTAALRAGTGAAASCLQEAGRARAAAARDGFATCPTWQEVWDGARPEQTEPEPGEWKHGWQHHASAARERRYREEVVLPSPTDDQQWMLDSQGGRCGGRRLALTPSTPESTFTPERFLALLQRRLRLPLDATAIRCNERSCQAHLDERGDHLAACPRCGRLLKRGAPIERMWARVYREAGGRVRTDVFLRDMNLPGIAANDGRRIEVVANGLPAYHGRQLAIDACIVSPLRATGRSLHADLPRSRSGGAEAAQQEGRRRAGGASSTAAPEAEEEEAAEAEKEAAAAKEKHRRRRDGAPQRRHNNGNRQHHRDGDQQHQQQHHRQDEDEHKRQHRNQRRGNDGDHSYGYRGQRVGEASHPGPPGPADEPPGTPERRSGESAPVPALAETPPHMLSAPERFATPDSRAGARSASPPPPPPQLNHFASIFGAWPAAPPEPEGRRWDFSGLSLPPAKREAAEEQRQPPQQQQGPDRPDREECAICQTPLEGDTVTWPACGHVPHRFHAARAARHRPTRAGLAHLYHTGPIEWVARAARATGGSWRWHGAWLCEGCAATPLLEPAVAAPASPPATTADAGDPRLARPEQAPTAAEQRQPGRFAGWPPLAGPLRERTNSRVYVPLLLAAAGLLDQQEAAGWSTHPLTHDWWQPTAEALQQADPMPAETFAQGLELAGDSPGTIYAVIAAGGGARPGHVHLPPVVRALADSAGYIDNLAQDLLLELFGGVVLARGVDRRADELRDPEQLLERFTRFEAGDWAQLLTEAQPGPPRRPPERDANGQSRAPEARRGRAPDENEELRSRCERARELIRLGEVSAARQALTASAVAPGTQATLDELRDPARRLQQPREQLSERAARAPPQGLASLEPDRLLTNVRRSRRGAAPGPSGMTGEHLQTLLDDEHCCDLLHHAATLLARAEIPGPVAEALRLGRLAALRKSNGRVRGIVTGDVFRIPHVGDLQSSWLLLSLYANPRANFFLRALAPEDTAAFAAAHDDNLANALADLLELPQEAVAEGTSARQRCQLPLCLGGLGLRSASRTAPAAWRASWADCAQMLRERCPELTNQICAALNELDRGPLPAAPGCLQQASRAKEHLSAHGFAAPNWHDLAQGARPPPTHEREHGEWAHGWQFWAARVLENTARQQLLNASTPLDRALLRAGVLKKRSIPLEKAAARICREAGGRVAENQLLRDLNVDGVDPRDGRKIEVIANGLPLWEGAQLAIDATLVSPVRADGTAQPRAADEDGVQLAVARGRWSEEALTFVRLLARTRARSAPQRLRASARAAHLHRWTGLAAVAAQRAFAATLLELPPHTLAVDGDEPHLADLLADARYTET</sequence>
<accession>A0ABN9TS38</accession>
<feature type="region of interest" description="Disordered" evidence="1">
    <location>
        <begin position="192"/>
        <end position="267"/>
    </location>
</feature>
<gene>
    <name evidence="2" type="ORF">PCOR1329_LOCUS41798</name>
</gene>
<feature type="compositionally biased region" description="Basic residues" evidence="1">
    <location>
        <begin position="960"/>
        <end position="982"/>
    </location>
</feature>
<feature type="compositionally biased region" description="Low complexity" evidence="1">
    <location>
        <begin position="917"/>
        <end position="926"/>
    </location>
</feature>
<feature type="compositionally biased region" description="Basic and acidic residues" evidence="1">
    <location>
        <begin position="1124"/>
        <end position="1133"/>
    </location>
</feature>
<name>A0ABN9TS38_9DINO</name>
<feature type="region of interest" description="Disordered" evidence="1">
    <location>
        <begin position="909"/>
        <end position="1147"/>
    </location>
</feature>
<feature type="non-terminal residue" evidence="2">
    <location>
        <position position="2005"/>
    </location>
</feature>
<dbReference type="EMBL" id="CAUYUJ010015027">
    <property type="protein sequence ID" value="CAK0848993.1"/>
    <property type="molecule type" value="Genomic_DNA"/>
</dbReference>
<keyword evidence="3" id="KW-1185">Reference proteome</keyword>
<reference evidence="2" key="1">
    <citation type="submission" date="2023-10" db="EMBL/GenBank/DDBJ databases">
        <authorList>
            <person name="Chen Y."/>
            <person name="Shah S."/>
            <person name="Dougan E. K."/>
            <person name="Thang M."/>
            <person name="Chan C."/>
        </authorList>
    </citation>
    <scope>NUCLEOTIDE SEQUENCE [LARGE SCALE GENOMIC DNA]</scope>
</reference>
<comment type="caution">
    <text evidence="2">The sequence shown here is derived from an EMBL/GenBank/DDBJ whole genome shotgun (WGS) entry which is preliminary data.</text>
</comment>
<feature type="compositionally biased region" description="Low complexity" evidence="1">
    <location>
        <begin position="1234"/>
        <end position="1246"/>
    </location>
</feature>
<feature type="compositionally biased region" description="Basic and acidic residues" evidence="1">
    <location>
        <begin position="1453"/>
        <end position="1469"/>
    </location>
</feature>
<organism evidence="2 3">
    <name type="scientific">Prorocentrum cordatum</name>
    <dbReference type="NCBI Taxonomy" id="2364126"/>
    <lineage>
        <taxon>Eukaryota</taxon>
        <taxon>Sar</taxon>
        <taxon>Alveolata</taxon>
        <taxon>Dinophyceae</taxon>
        <taxon>Prorocentrales</taxon>
        <taxon>Prorocentraceae</taxon>
        <taxon>Prorocentrum</taxon>
    </lineage>
</organism>
<evidence type="ECO:0000256" key="1">
    <source>
        <dbReference type="SAM" id="MobiDB-lite"/>
    </source>
</evidence>
<feature type="region of interest" description="Disordered" evidence="1">
    <location>
        <begin position="1513"/>
        <end position="1533"/>
    </location>
</feature>
<protein>
    <recommendedName>
        <fullName evidence="4">RING-type domain-containing protein</fullName>
    </recommendedName>
</protein>
<feature type="compositionally biased region" description="Basic and acidic residues" evidence="1">
    <location>
        <begin position="950"/>
        <end position="959"/>
    </location>
</feature>
<feature type="compositionally biased region" description="Pro residues" evidence="1">
    <location>
        <begin position="1031"/>
        <end position="1043"/>
    </location>
</feature>
<evidence type="ECO:0000313" key="2">
    <source>
        <dbReference type="EMBL" id="CAK0848993.1"/>
    </source>
</evidence>
<dbReference type="Proteomes" id="UP001189429">
    <property type="component" value="Unassembled WGS sequence"/>
</dbReference>
<feature type="region of interest" description="Disordered" evidence="1">
    <location>
        <begin position="1"/>
        <end position="50"/>
    </location>
</feature>
<feature type="region of interest" description="Disordered" evidence="1">
    <location>
        <begin position="1234"/>
        <end position="1274"/>
    </location>
</feature>
<evidence type="ECO:0000313" key="3">
    <source>
        <dbReference type="Proteomes" id="UP001189429"/>
    </source>
</evidence>
<feature type="region of interest" description="Disordered" evidence="1">
    <location>
        <begin position="1431"/>
        <end position="1469"/>
    </location>
</feature>
<feature type="compositionally biased region" description="Low complexity" evidence="1">
    <location>
        <begin position="27"/>
        <end position="41"/>
    </location>
</feature>